<evidence type="ECO:0000313" key="2">
    <source>
        <dbReference type="EMBL" id="GEK87386.1"/>
    </source>
</evidence>
<feature type="compositionally biased region" description="Basic and acidic residues" evidence="1">
    <location>
        <begin position="1"/>
        <end position="11"/>
    </location>
</feature>
<gene>
    <name evidence="2" type="ORF">MAE01_25620</name>
</gene>
<dbReference type="EMBL" id="BJUW01000013">
    <property type="protein sequence ID" value="GEK87386.1"/>
    <property type="molecule type" value="Genomic_DNA"/>
</dbReference>
<protein>
    <submittedName>
        <fullName evidence="2">Uncharacterized protein</fullName>
    </submittedName>
</protein>
<dbReference type="RefSeq" id="WP_186806242.1">
    <property type="nucleotide sequence ID" value="NZ_BJUW01000013.1"/>
</dbReference>
<dbReference type="Proteomes" id="UP000321225">
    <property type="component" value="Unassembled WGS sequence"/>
</dbReference>
<feature type="region of interest" description="Disordered" evidence="1">
    <location>
        <begin position="224"/>
        <end position="257"/>
    </location>
</feature>
<reference evidence="2 3" key="1">
    <citation type="submission" date="2019-07" db="EMBL/GenBank/DDBJ databases">
        <title>Whole genome shotgun sequence of Microbacterium aerolatum NBRC 103071.</title>
        <authorList>
            <person name="Hosoyama A."/>
            <person name="Uohara A."/>
            <person name="Ohji S."/>
            <person name="Ichikawa N."/>
        </authorList>
    </citation>
    <scope>NUCLEOTIDE SEQUENCE [LARGE SCALE GENOMIC DNA]</scope>
    <source>
        <strain evidence="2 3">NBRC 103071</strain>
    </source>
</reference>
<sequence length="257" mass="27685">MGLFSQRKDEENTWAALPGEPRGPQDAAEVLDAASPIDPLEVGLGAKYTSIVFPVAPPAPEAADASDGEPEDPDPHVLGPGLLPTPFTADEIRDGARGGKTIRMLVEEPDGTQHLRVNRFRDVDDEGATLERWITGPTGIVQGEITSSRVTWRDLQGHAAFPADRTTLSSETLDLPIGRVDCLRYEVRERADAAPETFWFAPAHPGMPVRYAEPLPEIAFRGRDAGNSARSQPRNAISPGDAGGGVRRTTVIAIERP</sequence>
<keyword evidence="3" id="KW-1185">Reference proteome</keyword>
<feature type="region of interest" description="Disordered" evidence="1">
    <location>
        <begin position="1"/>
        <end position="26"/>
    </location>
</feature>
<comment type="caution">
    <text evidence="2">The sequence shown here is derived from an EMBL/GenBank/DDBJ whole genome shotgun (WGS) entry which is preliminary data.</text>
</comment>
<organism evidence="2 3">
    <name type="scientific">Microbacterium aerolatum</name>
    <dbReference type="NCBI Taxonomy" id="153731"/>
    <lineage>
        <taxon>Bacteria</taxon>
        <taxon>Bacillati</taxon>
        <taxon>Actinomycetota</taxon>
        <taxon>Actinomycetes</taxon>
        <taxon>Micrococcales</taxon>
        <taxon>Microbacteriaceae</taxon>
        <taxon>Microbacterium</taxon>
    </lineage>
</organism>
<name>A0A511AH78_9MICO</name>
<evidence type="ECO:0000313" key="3">
    <source>
        <dbReference type="Proteomes" id="UP000321225"/>
    </source>
</evidence>
<dbReference type="AlphaFoldDB" id="A0A511AH78"/>
<evidence type="ECO:0000256" key="1">
    <source>
        <dbReference type="SAM" id="MobiDB-lite"/>
    </source>
</evidence>
<proteinExistence type="predicted"/>
<accession>A0A511AH78</accession>